<organism evidence="3 4">
    <name type="scientific">Trifolium subterraneum</name>
    <name type="common">Subterranean clover</name>
    <dbReference type="NCBI Taxonomy" id="3900"/>
    <lineage>
        <taxon>Eukaryota</taxon>
        <taxon>Viridiplantae</taxon>
        <taxon>Streptophyta</taxon>
        <taxon>Embryophyta</taxon>
        <taxon>Tracheophyta</taxon>
        <taxon>Spermatophyta</taxon>
        <taxon>Magnoliopsida</taxon>
        <taxon>eudicotyledons</taxon>
        <taxon>Gunneridae</taxon>
        <taxon>Pentapetalae</taxon>
        <taxon>rosids</taxon>
        <taxon>fabids</taxon>
        <taxon>Fabales</taxon>
        <taxon>Fabaceae</taxon>
        <taxon>Papilionoideae</taxon>
        <taxon>50 kb inversion clade</taxon>
        <taxon>NPAAA clade</taxon>
        <taxon>Hologalegina</taxon>
        <taxon>IRL clade</taxon>
        <taxon>Trifolieae</taxon>
        <taxon>Trifolium</taxon>
    </lineage>
</organism>
<dbReference type="InterPro" id="IPR000157">
    <property type="entry name" value="TIR_dom"/>
</dbReference>
<dbReference type="Proteomes" id="UP000242715">
    <property type="component" value="Unassembled WGS sequence"/>
</dbReference>
<evidence type="ECO:0000313" key="3">
    <source>
        <dbReference type="EMBL" id="GAU40064.1"/>
    </source>
</evidence>
<keyword evidence="4" id="KW-1185">Reference proteome</keyword>
<dbReference type="InterPro" id="IPR035897">
    <property type="entry name" value="Toll_tir_struct_dom_sf"/>
</dbReference>
<dbReference type="EMBL" id="DF973788">
    <property type="protein sequence ID" value="GAU40064.1"/>
    <property type="molecule type" value="Genomic_DNA"/>
</dbReference>
<accession>A0A2Z6N581</accession>
<proteinExistence type="predicted"/>
<dbReference type="FunFam" id="3.40.50.10140:FF:000007">
    <property type="entry name" value="Disease resistance protein (TIR-NBS-LRR class)"/>
    <property type="match status" value="1"/>
</dbReference>
<dbReference type="GO" id="GO:0007165">
    <property type="term" value="P:signal transduction"/>
    <property type="evidence" value="ECO:0007669"/>
    <property type="project" value="InterPro"/>
</dbReference>
<dbReference type="PROSITE" id="PS50104">
    <property type="entry name" value="TIR"/>
    <property type="match status" value="1"/>
</dbReference>
<dbReference type="PANTHER" id="PTHR32009:SF106">
    <property type="entry name" value="TIR DOMAIN-CONTAINING PROTEIN"/>
    <property type="match status" value="1"/>
</dbReference>
<evidence type="ECO:0000313" key="4">
    <source>
        <dbReference type="Proteomes" id="UP000242715"/>
    </source>
</evidence>
<dbReference type="OrthoDB" id="568481at2759"/>
<dbReference type="PANTHER" id="PTHR32009">
    <property type="entry name" value="TMV RESISTANCE PROTEIN N-LIKE"/>
    <property type="match status" value="1"/>
</dbReference>
<gene>
    <name evidence="3" type="ORF">TSUD_258570</name>
</gene>
<dbReference type="Gene3D" id="3.40.50.10140">
    <property type="entry name" value="Toll/interleukin-1 receptor homology (TIR) domain"/>
    <property type="match status" value="1"/>
</dbReference>
<dbReference type="Pfam" id="PF01582">
    <property type="entry name" value="TIR"/>
    <property type="match status" value="1"/>
</dbReference>
<dbReference type="SUPFAM" id="SSF52200">
    <property type="entry name" value="Toll/Interleukin receptor TIR domain"/>
    <property type="match status" value="1"/>
</dbReference>
<name>A0A2Z6N581_TRISU</name>
<reference evidence="4" key="1">
    <citation type="journal article" date="2017" name="Front. Plant Sci.">
        <title>Climate Clever Clovers: New Paradigm to Reduce the Environmental Footprint of Ruminants by Breeding Low Methanogenic Forages Utilizing Haplotype Variation.</title>
        <authorList>
            <person name="Kaur P."/>
            <person name="Appels R."/>
            <person name="Bayer P.E."/>
            <person name="Keeble-Gagnere G."/>
            <person name="Wang J."/>
            <person name="Hirakawa H."/>
            <person name="Shirasawa K."/>
            <person name="Vercoe P."/>
            <person name="Stefanova K."/>
            <person name="Durmic Z."/>
            <person name="Nichols P."/>
            <person name="Revell C."/>
            <person name="Isobe S.N."/>
            <person name="Edwards D."/>
            <person name="Erskine W."/>
        </authorList>
    </citation>
    <scope>NUCLEOTIDE SEQUENCE [LARGE SCALE GENOMIC DNA]</scope>
    <source>
        <strain evidence="4">cv. Daliak</strain>
    </source>
</reference>
<sequence>MMANEEPNAIASIDEHEQLYDVFLSFRGSDTRLSFTGNLFNALCNKRFKTFMDNDGLKSGNQILPSIFKALERSRVAIVVLSKNYAASTYCLDELVNILECKKTKKQLVFPIFYDVHPFEVRYQTGSYDVVSHEYRFGKDQKLQNWKAALSEVSTISGLHFENSYHSQVLALSISWKEDLGVSLERPWIHHRSTLYSSYKNHASSFVNLPLNDNNYSIWSCVNNLKEEYLVLLAETIPFLGELLEDVELSVKSLAQEILREMESMSGESLQQYL</sequence>
<dbReference type="AlphaFoldDB" id="A0A2Z6N581"/>
<keyword evidence="1" id="KW-0520">NAD</keyword>
<evidence type="ECO:0000259" key="2">
    <source>
        <dbReference type="PROSITE" id="PS50104"/>
    </source>
</evidence>
<protein>
    <recommendedName>
        <fullName evidence="2">TIR domain-containing protein</fullName>
    </recommendedName>
</protein>
<dbReference type="SMART" id="SM00255">
    <property type="entry name" value="TIR"/>
    <property type="match status" value="1"/>
</dbReference>
<evidence type="ECO:0000256" key="1">
    <source>
        <dbReference type="ARBA" id="ARBA00023027"/>
    </source>
</evidence>
<feature type="domain" description="TIR" evidence="2">
    <location>
        <begin position="18"/>
        <end position="183"/>
    </location>
</feature>